<dbReference type="Proteomes" id="UP000045051">
    <property type="component" value="Unassembled WGS sequence"/>
</dbReference>
<sequence length="45" mass="5207">MKKKVCKSFGSLEKSITFAPAFEKQLAISLWRIAYSAKRKVQKIF</sequence>
<proteinExistence type="predicted"/>
<reference evidence="1 2" key="1">
    <citation type="submission" date="2015-01" db="EMBL/GenBank/DDBJ databases">
        <authorList>
            <person name="Xiang T."/>
            <person name="Song Y."/>
            <person name="Huang L."/>
            <person name="Wang B."/>
            <person name="Wu P."/>
        </authorList>
    </citation>
    <scope>NUCLEOTIDE SEQUENCE [LARGE SCALE GENOMIC DNA]</scope>
    <source>
        <strain evidence="1 2">CcD38</strain>
    </source>
</reference>
<keyword evidence="2" id="KW-1185">Reference proteome</keyword>
<gene>
    <name evidence="1" type="ORF">CCAND38_1100001</name>
</gene>
<evidence type="ECO:0000313" key="1">
    <source>
        <dbReference type="EMBL" id="CEN43527.1"/>
    </source>
</evidence>
<dbReference type="EMBL" id="CDOI01000014">
    <property type="protein sequence ID" value="CEN43527.1"/>
    <property type="molecule type" value="Genomic_DNA"/>
</dbReference>
<organism evidence="1 2">
    <name type="scientific">Capnocytophaga canis</name>
    <dbReference type="NCBI Taxonomy" id="1848903"/>
    <lineage>
        <taxon>Bacteria</taxon>
        <taxon>Pseudomonadati</taxon>
        <taxon>Bacteroidota</taxon>
        <taxon>Flavobacteriia</taxon>
        <taxon>Flavobacteriales</taxon>
        <taxon>Flavobacteriaceae</taxon>
        <taxon>Capnocytophaga</taxon>
    </lineage>
</organism>
<name>A0A0B7I071_9FLAO</name>
<accession>A0A0B7I071</accession>
<evidence type="ECO:0000313" key="2">
    <source>
        <dbReference type="Proteomes" id="UP000045051"/>
    </source>
</evidence>
<dbReference type="AlphaFoldDB" id="A0A0B7I071"/>
<protein>
    <submittedName>
        <fullName evidence="1">Uncharacterized protein</fullName>
    </submittedName>
</protein>